<dbReference type="EMBL" id="JBHSXQ010000001">
    <property type="protein sequence ID" value="MFC6903806.1"/>
    <property type="molecule type" value="Genomic_DNA"/>
</dbReference>
<dbReference type="Proteomes" id="UP001596312">
    <property type="component" value="Unassembled WGS sequence"/>
</dbReference>
<proteinExistence type="predicted"/>
<evidence type="ECO:0000313" key="2">
    <source>
        <dbReference type="Proteomes" id="UP001596312"/>
    </source>
</evidence>
<name>A0ABD5UY95_9EURY</name>
<dbReference type="AlphaFoldDB" id="A0ABD5UY95"/>
<dbReference type="RefSeq" id="WP_340602293.1">
    <property type="nucleotide sequence ID" value="NZ_JBBMXV010000001.1"/>
</dbReference>
<accession>A0ABD5UY95</accession>
<keyword evidence="2" id="KW-1185">Reference proteome</keyword>
<organism evidence="1 2">
    <name type="scientific">Halalkalicoccus tibetensis</name>
    <dbReference type="NCBI Taxonomy" id="175632"/>
    <lineage>
        <taxon>Archaea</taxon>
        <taxon>Methanobacteriati</taxon>
        <taxon>Methanobacteriota</taxon>
        <taxon>Stenosarchaea group</taxon>
        <taxon>Halobacteria</taxon>
        <taxon>Halobacteriales</taxon>
        <taxon>Halococcaceae</taxon>
        <taxon>Halalkalicoccus</taxon>
    </lineage>
</organism>
<protein>
    <submittedName>
        <fullName evidence="1">Uncharacterized protein</fullName>
    </submittedName>
</protein>
<sequence>MTLRGDAVDRISAYYRSDGLELRDASSSEAWLFAADPVEIEQ</sequence>
<comment type="caution">
    <text evidence="1">The sequence shown here is derived from an EMBL/GenBank/DDBJ whole genome shotgun (WGS) entry which is preliminary data.</text>
</comment>
<gene>
    <name evidence="1" type="ORF">ACFQGH_01190</name>
</gene>
<reference evidence="1 2" key="1">
    <citation type="journal article" date="2019" name="Int. J. Syst. Evol. Microbiol.">
        <title>The Global Catalogue of Microorganisms (GCM) 10K type strain sequencing project: providing services to taxonomists for standard genome sequencing and annotation.</title>
        <authorList>
            <consortium name="The Broad Institute Genomics Platform"/>
            <consortium name="The Broad Institute Genome Sequencing Center for Infectious Disease"/>
            <person name="Wu L."/>
            <person name="Ma J."/>
        </authorList>
    </citation>
    <scope>NUCLEOTIDE SEQUENCE [LARGE SCALE GENOMIC DNA]</scope>
    <source>
        <strain evidence="1 2">CGMCC 1.3240</strain>
    </source>
</reference>
<evidence type="ECO:0000313" key="1">
    <source>
        <dbReference type="EMBL" id="MFC6903806.1"/>
    </source>
</evidence>